<evidence type="ECO:0000256" key="2">
    <source>
        <dbReference type="ARBA" id="ARBA00022989"/>
    </source>
</evidence>
<organism evidence="5 6">
    <name type="scientific">Ridgeia piscesae</name>
    <name type="common">Tubeworm</name>
    <dbReference type="NCBI Taxonomy" id="27915"/>
    <lineage>
        <taxon>Eukaryota</taxon>
        <taxon>Metazoa</taxon>
        <taxon>Spiralia</taxon>
        <taxon>Lophotrochozoa</taxon>
        <taxon>Annelida</taxon>
        <taxon>Polychaeta</taxon>
        <taxon>Sedentaria</taxon>
        <taxon>Canalipalpata</taxon>
        <taxon>Sabellida</taxon>
        <taxon>Siboglinidae</taxon>
        <taxon>Ridgeia</taxon>
    </lineage>
</organism>
<keyword evidence="4" id="KW-0187">Copper transport</keyword>
<dbReference type="Pfam" id="PF04145">
    <property type="entry name" value="Ctr"/>
    <property type="match status" value="1"/>
</dbReference>
<dbReference type="GO" id="GO:0016020">
    <property type="term" value="C:membrane"/>
    <property type="evidence" value="ECO:0007669"/>
    <property type="project" value="UniProtKB-SubCell"/>
</dbReference>
<keyword evidence="4" id="KW-0406">Ion transport</keyword>
<sequence length="194" mass="21721">MAVDHSKMDHGSMAMLNMTDMNGMDHGSMNSNGMAGMDHSGMGGMDGMDHMMKMYFHFSCHSTILFSFWKTTSWEGMLGSCIVIFIMAALYEGLKVGREILLKRALTNEPISVPSSDVHIVQPAHSFRTMLLSRSHLLQSVLHVVQIVVSYFLMLIFMTFNMWLCIAVALGAGVGYFLFAWKRTVIADSNEHCH</sequence>
<dbReference type="EMBL" id="JAODUO010001811">
    <property type="protein sequence ID" value="KAK2158275.1"/>
    <property type="molecule type" value="Genomic_DNA"/>
</dbReference>
<keyword evidence="6" id="KW-1185">Reference proteome</keyword>
<feature type="transmembrane region" description="Helical" evidence="4">
    <location>
        <begin position="160"/>
        <end position="179"/>
    </location>
</feature>
<keyword evidence="4" id="KW-0186">Copper</keyword>
<gene>
    <name evidence="5" type="ORF">NP493_1813g00008</name>
</gene>
<evidence type="ECO:0000256" key="3">
    <source>
        <dbReference type="ARBA" id="ARBA00023136"/>
    </source>
</evidence>
<comment type="similarity">
    <text evidence="4">Belongs to the copper transporter (Ctr) (TC 1.A.56) family. SLC31A subfamily.</text>
</comment>
<feature type="transmembrane region" description="Helical" evidence="4">
    <location>
        <begin position="137"/>
        <end position="154"/>
    </location>
</feature>
<comment type="subcellular location">
    <subcellularLocation>
        <location evidence="4">Membrane</location>
        <topology evidence="4">Multi-pass membrane protein</topology>
    </subcellularLocation>
</comment>
<dbReference type="InterPro" id="IPR007274">
    <property type="entry name" value="Cop_transporter"/>
</dbReference>
<proteinExistence type="inferred from homology"/>
<dbReference type="Proteomes" id="UP001209878">
    <property type="component" value="Unassembled WGS sequence"/>
</dbReference>
<dbReference type="GO" id="GO:0005375">
    <property type="term" value="F:copper ion transmembrane transporter activity"/>
    <property type="evidence" value="ECO:0007669"/>
    <property type="project" value="UniProtKB-UniRule"/>
</dbReference>
<feature type="transmembrane region" description="Helical" evidence="4">
    <location>
        <begin position="77"/>
        <end position="94"/>
    </location>
</feature>
<keyword evidence="2 4" id="KW-1133">Transmembrane helix</keyword>
<keyword evidence="3 4" id="KW-0472">Membrane</keyword>
<evidence type="ECO:0000313" key="6">
    <source>
        <dbReference type="Proteomes" id="UP001209878"/>
    </source>
</evidence>
<reference evidence="5" key="1">
    <citation type="journal article" date="2023" name="Mol. Biol. Evol.">
        <title>Third-Generation Sequencing Reveals the Adaptive Role of the Epigenome in Three Deep-Sea Polychaetes.</title>
        <authorList>
            <person name="Perez M."/>
            <person name="Aroh O."/>
            <person name="Sun Y."/>
            <person name="Lan Y."/>
            <person name="Juniper S.K."/>
            <person name="Young C.R."/>
            <person name="Angers B."/>
            <person name="Qian P.Y."/>
        </authorList>
    </citation>
    <scope>NUCLEOTIDE SEQUENCE</scope>
    <source>
        <strain evidence="5">R07B-5</strain>
    </source>
</reference>
<dbReference type="PANTHER" id="PTHR12483">
    <property type="entry name" value="SOLUTE CARRIER FAMILY 31 COPPER TRANSPORTERS"/>
    <property type="match status" value="1"/>
</dbReference>
<comment type="caution">
    <text evidence="5">The sequence shown here is derived from an EMBL/GenBank/DDBJ whole genome shotgun (WGS) entry which is preliminary data.</text>
</comment>
<dbReference type="PANTHER" id="PTHR12483:SF115">
    <property type="entry name" value="COPPER TRANSPORT PROTEIN"/>
    <property type="match status" value="1"/>
</dbReference>
<evidence type="ECO:0000313" key="5">
    <source>
        <dbReference type="EMBL" id="KAK2158275.1"/>
    </source>
</evidence>
<evidence type="ECO:0000256" key="1">
    <source>
        <dbReference type="ARBA" id="ARBA00022692"/>
    </source>
</evidence>
<accession>A0AAD9N675</accession>
<keyword evidence="1 4" id="KW-0812">Transmembrane</keyword>
<dbReference type="AlphaFoldDB" id="A0AAD9N675"/>
<name>A0AAD9N675_RIDPI</name>
<protein>
    <recommendedName>
        <fullName evidence="4">Copper transport protein</fullName>
    </recommendedName>
</protein>
<evidence type="ECO:0000256" key="4">
    <source>
        <dbReference type="RuleBase" id="RU367022"/>
    </source>
</evidence>
<keyword evidence="4" id="KW-0813">Transport</keyword>